<evidence type="ECO:0000313" key="9">
    <source>
        <dbReference type="EMBL" id="KAJ7017452.1"/>
    </source>
</evidence>
<keyword evidence="5 8" id="KW-1133">Transmembrane helix</keyword>
<evidence type="ECO:0000256" key="8">
    <source>
        <dbReference type="SAM" id="Phobius"/>
    </source>
</evidence>
<dbReference type="EMBL" id="JARJCM010000407">
    <property type="protein sequence ID" value="KAJ7017452.1"/>
    <property type="molecule type" value="Genomic_DNA"/>
</dbReference>
<evidence type="ECO:0000256" key="5">
    <source>
        <dbReference type="ARBA" id="ARBA00022989"/>
    </source>
</evidence>
<dbReference type="PANTHER" id="PTHR23514:SF3">
    <property type="entry name" value="BYPASS OF STOP CODON PROTEIN 6"/>
    <property type="match status" value="1"/>
</dbReference>
<organism evidence="9 10">
    <name type="scientific">Mycena alexandri</name>
    <dbReference type="NCBI Taxonomy" id="1745969"/>
    <lineage>
        <taxon>Eukaryota</taxon>
        <taxon>Fungi</taxon>
        <taxon>Dikarya</taxon>
        <taxon>Basidiomycota</taxon>
        <taxon>Agaricomycotina</taxon>
        <taxon>Agaricomycetes</taxon>
        <taxon>Agaricomycetidae</taxon>
        <taxon>Agaricales</taxon>
        <taxon>Marasmiineae</taxon>
        <taxon>Mycenaceae</taxon>
        <taxon>Mycena</taxon>
    </lineage>
</organism>
<gene>
    <name evidence="9" type="ORF">C8F04DRAFT_1156188</name>
</gene>
<dbReference type="AlphaFoldDB" id="A0AAD6WLY1"/>
<reference evidence="9" key="1">
    <citation type="submission" date="2023-03" db="EMBL/GenBank/DDBJ databases">
        <title>Massive genome expansion in bonnet fungi (Mycena s.s.) driven by repeated elements and novel gene families across ecological guilds.</title>
        <authorList>
            <consortium name="Lawrence Berkeley National Laboratory"/>
            <person name="Harder C.B."/>
            <person name="Miyauchi S."/>
            <person name="Viragh M."/>
            <person name="Kuo A."/>
            <person name="Thoen E."/>
            <person name="Andreopoulos B."/>
            <person name="Lu D."/>
            <person name="Skrede I."/>
            <person name="Drula E."/>
            <person name="Henrissat B."/>
            <person name="Morin E."/>
            <person name="Kohler A."/>
            <person name="Barry K."/>
            <person name="LaButti K."/>
            <person name="Morin E."/>
            <person name="Salamov A."/>
            <person name="Lipzen A."/>
            <person name="Mereny Z."/>
            <person name="Hegedus B."/>
            <person name="Baldrian P."/>
            <person name="Stursova M."/>
            <person name="Weitz H."/>
            <person name="Taylor A."/>
            <person name="Grigoriev I.V."/>
            <person name="Nagy L.G."/>
            <person name="Martin F."/>
            <person name="Kauserud H."/>
        </authorList>
    </citation>
    <scope>NUCLEOTIDE SEQUENCE</scope>
    <source>
        <strain evidence="9">CBHHK200</strain>
    </source>
</reference>
<dbReference type="GO" id="GO:0016020">
    <property type="term" value="C:membrane"/>
    <property type="evidence" value="ECO:0007669"/>
    <property type="project" value="TreeGrafter"/>
</dbReference>
<proteinExistence type="inferred from homology"/>
<dbReference type="PANTHER" id="PTHR23514">
    <property type="entry name" value="BYPASS OF STOP CODON PROTEIN 6"/>
    <property type="match status" value="1"/>
</dbReference>
<feature type="transmembrane region" description="Helical" evidence="8">
    <location>
        <begin position="62"/>
        <end position="88"/>
    </location>
</feature>
<evidence type="ECO:0000256" key="6">
    <source>
        <dbReference type="ARBA" id="ARBA00023136"/>
    </source>
</evidence>
<evidence type="ECO:0000313" key="10">
    <source>
        <dbReference type="Proteomes" id="UP001218188"/>
    </source>
</evidence>
<name>A0AAD6WLY1_9AGAR</name>
<evidence type="ECO:0000256" key="7">
    <source>
        <dbReference type="SAM" id="MobiDB-lite"/>
    </source>
</evidence>
<evidence type="ECO:0000256" key="2">
    <source>
        <dbReference type="ARBA" id="ARBA00008335"/>
    </source>
</evidence>
<accession>A0AAD6WLY1</accession>
<keyword evidence="3" id="KW-0813">Transport</keyword>
<evidence type="ECO:0000256" key="1">
    <source>
        <dbReference type="ARBA" id="ARBA00004127"/>
    </source>
</evidence>
<comment type="similarity">
    <text evidence="2">Belongs to the major facilitator superfamily.</text>
</comment>
<dbReference type="SUPFAM" id="SSF103473">
    <property type="entry name" value="MFS general substrate transporter"/>
    <property type="match status" value="1"/>
</dbReference>
<feature type="region of interest" description="Disordered" evidence="7">
    <location>
        <begin position="1"/>
        <end position="37"/>
    </location>
</feature>
<evidence type="ECO:0000256" key="4">
    <source>
        <dbReference type="ARBA" id="ARBA00022692"/>
    </source>
</evidence>
<keyword evidence="4 8" id="KW-0812">Transmembrane</keyword>
<comment type="caution">
    <text evidence="9">The sequence shown here is derived from an EMBL/GenBank/DDBJ whole genome shotgun (WGS) entry which is preliminary data.</text>
</comment>
<keyword evidence="6 8" id="KW-0472">Membrane</keyword>
<comment type="subcellular location">
    <subcellularLocation>
        <location evidence="1">Endomembrane system</location>
        <topology evidence="1">Multi-pass membrane protein</topology>
    </subcellularLocation>
</comment>
<dbReference type="Proteomes" id="UP001218188">
    <property type="component" value="Unassembled WGS sequence"/>
</dbReference>
<dbReference type="InterPro" id="IPR036259">
    <property type="entry name" value="MFS_trans_sf"/>
</dbReference>
<evidence type="ECO:0000256" key="3">
    <source>
        <dbReference type="ARBA" id="ARBA00022448"/>
    </source>
</evidence>
<dbReference type="GO" id="GO:0012505">
    <property type="term" value="C:endomembrane system"/>
    <property type="evidence" value="ECO:0007669"/>
    <property type="project" value="UniProtKB-SubCell"/>
</dbReference>
<keyword evidence="10" id="KW-1185">Reference proteome</keyword>
<dbReference type="InterPro" id="IPR051788">
    <property type="entry name" value="MFS_Transporter"/>
</dbReference>
<feature type="region of interest" description="Disordered" evidence="7">
    <location>
        <begin position="119"/>
        <end position="148"/>
    </location>
</feature>
<sequence length="148" mass="16072">MEQPIETSPVYPPPPATPSKIELDPPLPPTSTYQPSRQQYSWAENDGTVGPLLPRIQEVYHLGYLIVSLLFVCASIGSITGAVVTISLTQRFGFGKVMSALKSGKNFRARNARTRAFRGCPSVKSDGRSTATSGEMGEMGELGERREV</sequence>
<protein>
    <submittedName>
        <fullName evidence="9">Uncharacterized protein</fullName>
    </submittedName>
</protein>